<gene>
    <name evidence="3" type="ORF">NCTC12195_00409</name>
    <name evidence="2" type="ORF">SGA02_21320</name>
</gene>
<dbReference type="EMBL" id="UHDK01000001">
    <property type="protein sequence ID" value="SUM31004.1"/>
    <property type="molecule type" value="Genomic_DNA"/>
</dbReference>
<reference evidence="3 4" key="1">
    <citation type="submission" date="2018-06" db="EMBL/GenBank/DDBJ databases">
        <authorList>
            <consortium name="Pathogen Informatics"/>
            <person name="Doyle S."/>
        </authorList>
    </citation>
    <scope>NUCLEOTIDE SEQUENCE [LARGE SCALE GENOMIC DNA]</scope>
    <source>
        <strain evidence="3 4">NCTC12195</strain>
    </source>
</reference>
<evidence type="ECO:0000313" key="2">
    <source>
        <dbReference type="EMBL" id="GEQ06304.1"/>
    </source>
</evidence>
<dbReference type="Proteomes" id="UP000321057">
    <property type="component" value="Unassembled WGS sequence"/>
</dbReference>
<keyword evidence="5" id="KW-1185">Reference proteome</keyword>
<proteinExistence type="predicted"/>
<evidence type="ECO:0000313" key="5">
    <source>
        <dbReference type="Proteomes" id="UP000321057"/>
    </source>
</evidence>
<name>A0A0D0R061_STAGA</name>
<dbReference type="AlphaFoldDB" id="A0A0D0R061"/>
<sequence>MVNEYVLESHHALAINNLIQSVFNMHLDIDTKNVGKTPEGTGQAEDYRLKLSPRKASQQYE</sequence>
<evidence type="ECO:0000313" key="4">
    <source>
        <dbReference type="Proteomes" id="UP000255277"/>
    </source>
</evidence>
<reference evidence="2 5" key="2">
    <citation type="submission" date="2019-07" db="EMBL/GenBank/DDBJ databases">
        <title>Whole genome shotgun sequence of Staphylococcus gallinarum NBRC 109767.</title>
        <authorList>
            <person name="Hosoyama A."/>
            <person name="Uohara A."/>
            <person name="Ohji S."/>
            <person name="Ichikawa N."/>
        </authorList>
    </citation>
    <scope>NUCLEOTIDE SEQUENCE [LARGE SCALE GENOMIC DNA]</scope>
    <source>
        <strain evidence="2 5">NBRC 109767</strain>
    </source>
</reference>
<dbReference type="EMBL" id="BKAX01000006">
    <property type="protein sequence ID" value="GEQ06304.1"/>
    <property type="molecule type" value="Genomic_DNA"/>
</dbReference>
<evidence type="ECO:0000313" key="3">
    <source>
        <dbReference type="EMBL" id="SUM31004.1"/>
    </source>
</evidence>
<accession>A0A0D0R061</accession>
<dbReference type="Proteomes" id="UP000255277">
    <property type="component" value="Unassembled WGS sequence"/>
</dbReference>
<organism evidence="3 4">
    <name type="scientific">Staphylococcus gallinarum</name>
    <dbReference type="NCBI Taxonomy" id="1293"/>
    <lineage>
        <taxon>Bacteria</taxon>
        <taxon>Bacillati</taxon>
        <taxon>Bacillota</taxon>
        <taxon>Bacilli</taxon>
        <taxon>Bacillales</taxon>
        <taxon>Staphylococcaceae</taxon>
        <taxon>Staphylococcus</taxon>
    </lineage>
</organism>
<feature type="region of interest" description="Disordered" evidence="1">
    <location>
        <begin position="31"/>
        <end position="61"/>
    </location>
</feature>
<protein>
    <submittedName>
        <fullName evidence="3">Uncharacterized protein</fullName>
    </submittedName>
</protein>
<evidence type="ECO:0000256" key="1">
    <source>
        <dbReference type="SAM" id="MobiDB-lite"/>
    </source>
</evidence>